<evidence type="ECO:0000256" key="4">
    <source>
        <dbReference type="ARBA" id="ARBA00022801"/>
    </source>
</evidence>
<evidence type="ECO:0000256" key="6">
    <source>
        <dbReference type="HAMAP-Rule" id="MF_00337"/>
    </source>
</evidence>
<dbReference type="PANTHER" id="PTHR34137">
    <property type="entry name" value="EXODEOXYRIBONUCLEASE 7 SMALL SUBUNIT"/>
    <property type="match status" value="1"/>
</dbReference>
<dbReference type="GO" id="GO:0005829">
    <property type="term" value="C:cytosol"/>
    <property type="evidence" value="ECO:0007669"/>
    <property type="project" value="TreeGrafter"/>
</dbReference>
<dbReference type="InterPro" id="IPR003761">
    <property type="entry name" value="Exonuc_VII_S"/>
</dbReference>
<dbReference type="NCBIfam" id="TIGR01280">
    <property type="entry name" value="xseB"/>
    <property type="match status" value="1"/>
</dbReference>
<keyword evidence="3 6" id="KW-0540">Nuclease</keyword>
<comment type="catalytic activity">
    <reaction evidence="6">
        <text>Exonucleolytic cleavage in either 5'- to 3'- or 3'- to 5'-direction to yield nucleoside 5'-phosphates.</text>
        <dbReference type="EC" id="3.1.11.6"/>
    </reaction>
</comment>
<comment type="similarity">
    <text evidence="1 6">Belongs to the XseB family.</text>
</comment>
<gene>
    <name evidence="6 7" type="primary">xseB</name>
    <name evidence="7" type="ORF">HF878_04000</name>
</gene>
<dbReference type="InterPro" id="IPR037004">
    <property type="entry name" value="Exonuc_VII_ssu_sf"/>
</dbReference>
<dbReference type="SUPFAM" id="SSF116842">
    <property type="entry name" value="XseB-like"/>
    <property type="match status" value="1"/>
</dbReference>
<dbReference type="GO" id="GO:0009318">
    <property type="term" value="C:exodeoxyribonuclease VII complex"/>
    <property type="evidence" value="ECO:0007669"/>
    <property type="project" value="UniProtKB-UniRule"/>
</dbReference>
<evidence type="ECO:0000256" key="3">
    <source>
        <dbReference type="ARBA" id="ARBA00022722"/>
    </source>
</evidence>
<name>A0A848BBI7_9FIRM</name>
<reference evidence="7 8" key="1">
    <citation type="submission" date="2020-04" db="EMBL/GenBank/DDBJ databases">
        <authorList>
            <person name="Hitch T.C.A."/>
            <person name="Wylensek D."/>
            <person name="Clavel T."/>
        </authorList>
    </citation>
    <scope>NUCLEOTIDE SEQUENCE [LARGE SCALE GENOMIC DNA]</scope>
    <source>
        <strain evidence="7 8">PG-130-P53-12</strain>
    </source>
</reference>
<evidence type="ECO:0000313" key="7">
    <source>
        <dbReference type="EMBL" id="NMD98647.1"/>
    </source>
</evidence>
<dbReference type="AlphaFoldDB" id="A0A848BBI7"/>
<comment type="subcellular location">
    <subcellularLocation>
        <location evidence="6">Cytoplasm</location>
    </subcellularLocation>
</comment>
<evidence type="ECO:0000256" key="2">
    <source>
        <dbReference type="ARBA" id="ARBA00022490"/>
    </source>
</evidence>
<accession>A0A848BBI7</accession>
<dbReference type="GO" id="GO:0008855">
    <property type="term" value="F:exodeoxyribonuclease VII activity"/>
    <property type="evidence" value="ECO:0007669"/>
    <property type="project" value="UniProtKB-UniRule"/>
</dbReference>
<dbReference type="RefSeq" id="WP_026327700.1">
    <property type="nucleotide sequence ID" value="NZ_DBGAXS010000023.1"/>
</dbReference>
<dbReference type="HAMAP" id="MF_00337">
    <property type="entry name" value="Exonuc_7_S"/>
    <property type="match status" value="1"/>
</dbReference>
<proteinExistence type="inferred from homology"/>
<keyword evidence="4 6" id="KW-0378">Hydrolase</keyword>
<dbReference type="Pfam" id="PF02609">
    <property type="entry name" value="Exonuc_VII_S"/>
    <property type="match status" value="1"/>
</dbReference>
<sequence>MPRKKEPSFEEALARLEQIVGEMEQGELNLQDLVLRYSEGVTLANQCTQSLSRAEKAMDLLLQDKDGEAMTTPLEIEKEQGK</sequence>
<dbReference type="PIRSF" id="PIRSF006488">
    <property type="entry name" value="Exonuc_VII_S"/>
    <property type="match status" value="1"/>
</dbReference>
<organism evidence="7 8">
    <name type="scientific">Selenomonas bovis</name>
    <dbReference type="NCBI Taxonomy" id="416586"/>
    <lineage>
        <taxon>Bacteria</taxon>
        <taxon>Bacillati</taxon>
        <taxon>Bacillota</taxon>
        <taxon>Negativicutes</taxon>
        <taxon>Selenomonadales</taxon>
        <taxon>Selenomonadaceae</taxon>
        <taxon>Selenomonas</taxon>
    </lineage>
</organism>
<comment type="subunit">
    <text evidence="6">Heterooligomer composed of large and small subunits.</text>
</comment>
<evidence type="ECO:0000256" key="5">
    <source>
        <dbReference type="ARBA" id="ARBA00022839"/>
    </source>
</evidence>
<dbReference type="EMBL" id="JABAFA010000008">
    <property type="protein sequence ID" value="NMD98647.1"/>
    <property type="molecule type" value="Genomic_DNA"/>
</dbReference>
<evidence type="ECO:0000313" key="8">
    <source>
        <dbReference type="Proteomes" id="UP000543804"/>
    </source>
</evidence>
<dbReference type="Proteomes" id="UP000543804">
    <property type="component" value="Unassembled WGS sequence"/>
</dbReference>
<keyword evidence="5 6" id="KW-0269">Exonuclease</keyword>
<dbReference type="GO" id="GO:0006308">
    <property type="term" value="P:DNA catabolic process"/>
    <property type="evidence" value="ECO:0007669"/>
    <property type="project" value="UniProtKB-UniRule"/>
</dbReference>
<dbReference type="EC" id="3.1.11.6" evidence="6"/>
<dbReference type="Gene3D" id="1.10.287.1040">
    <property type="entry name" value="Exonuclease VII, small subunit"/>
    <property type="match status" value="1"/>
</dbReference>
<protein>
    <recommendedName>
        <fullName evidence="6">Exodeoxyribonuclease 7 small subunit</fullName>
        <ecNumber evidence="6">3.1.11.6</ecNumber>
    </recommendedName>
    <alternativeName>
        <fullName evidence="6">Exodeoxyribonuclease VII small subunit</fullName>
        <shortName evidence="6">Exonuclease VII small subunit</shortName>
    </alternativeName>
</protein>
<keyword evidence="8" id="KW-1185">Reference proteome</keyword>
<comment type="caution">
    <text evidence="7">The sequence shown here is derived from an EMBL/GenBank/DDBJ whole genome shotgun (WGS) entry which is preliminary data.</text>
</comment>
<dbReference type="PANTHER" id="PTHR34137:SF1">
    <property type="entry name" value="EXODEOXYRIBONUCLEASE 7 SMALL SUBUNIT"/>
    <property type="match status" value="1"/>
</dbReference>
<comment type="function">
    <text evidence="6">Bidirectionally degrades single-stranded DNA into large acid-insoluble oligonucleotides, which are then degraded further into small acid-soluble oligonucleotides.</text>
</comment>
<keyword evidence="2 6" id="KW-0963">Cytoplasm</keyword>
<evidence type="ECO:0000256" key="1">
    <source>
        <dbReference type="ARBA" id="ARBA00009998"/>
    </source>
</evidence>